<organism evidence="5">
    <name type="scientific">bacterium 19MO03SA05</name>
    <dbReference type="NCBI Taxonomy" id="2920620"/>
    <lineage>
        <taxon>Bacteria</taxon>
    </lineage>
</organism>
<keyword evidence="1" id="KW-0175">Coiled coil</keyword>
<feature type="region of interest" description="Disordered" evidence="2">
    <location>
        <begin position="68"/>
        <end position="88"/>
    </location>
</feature>
<accession>A0AAU6VK11</accession>
<evidence type="ECO:0000256" key="3">
    <source>
        <dbReference type="SAM" id="Phobius"/>
    </source>
</evidence>
<protein>
    <recommendedName>
        <fullName evidence="6">t-SNARE coiled-coil homology domain-containing protein</fullName>
    </recommendedName>
</protein>
<keyword evidence="3" id="KW-1133">Transmembrane helix</keyword>
<evidence type="ECO:0000313" key="4">
    <source>
        <dbReference type="EMBL" id="XAG86620.1"/>
    </source>
</evidence>
<name>A0AAU6VK11_UNCXX</name>
<proteinExistence type="predicted"/>
<feature type="coiled-coil region" evidence="1">
    <location>
        <begin position="330"/>
        <end position="357"/>
    </location>
</feature>
<reference evidence="5" key="1">
    <citation type="submission" date="2022-03" db="EMBL/GenBank/DDBJ databases">
        <title>Sea Food Isolates.</title>
        <authorList>
            <person name="Li c."/>
        </authorList>
    </citation>
    <scope>NUCLEOTIDE SEQUENCE</scope>
    <source>
        <strain evidence="5">19MO03SA05</strain>
    </source>
</reference>
<evidence type="ECO:0000313" key="5">
    <source>
        <dbReference type="EMBL" id="XAG86628.1"/>
    </source>
</evidence>
<dbReference type="EMBL" id="CP095351">
    <property type="protein sequence ID" value="XAG86620.1"/>
    <property type="molecule type" value="Genomic_DNA"/>
</dbReference>
<evidence type="ECO:0000256" key="2">
    <source>
        <dbReference type="SAM" id="MobiDB-lite"/>
    </source>
</evidence>
<keyword evidence="3" id="KW-0472">Membrane</keyword>
<sequence>MFVFPPTHYLGTSDICYHDCLYHEGYNGNTTYQCNQTECFGIYISTGNRCSTEDAISKGSWDCSGSTCVRDESGNTPPPPSEDNGDVDYRETEMPYTVKLGTAGFSTTLAQGLRGIVENNREFANKALQREAISTNRVVGSIEHLTSAINTNQNVSVDLSNVNNLINNSNDKLDSINNNLSQQTNILSNLVFESSSFQSSQLSQNDTLINRIDTTNQRLNNVQQTLNNNFSSFMSFFDRKMDSLESAILSGGSGDSNVNMDSLTQLVSEALQANQMLLNQQTDAITGSISGLGTDLKGIKDALTTKFDERAFVGKIDFDVDGVLYKSSLYNDLFIEREQLENEYEQLLDKVKNMFSFDVSQLNNGEYKDHILDFLAPDGSGRQFSVKSGVFPAFVQQANLIATILLFIASVIAVRVIMGGSK</sequence>
<evidence type="ECO:0000256" key="1">
    <source>
        <dbReference type="SAM" id="Coils"/>
    </source>
</evidence>
<keyword evidence="3" id="KW-0812">Transmembrane</keyword>
<dbReference type="AlphaFoldDB" id="A0AAU6VK11"/>
<gene>
    <name evidence="4" type="ORF">MRM63_16240</name>
    <name evidence="5" type="ORF">MRM63_16285</name>
</gene>
<evidence type="ECO:0008006" key="6">
    <source>
        <dbReference type="Google" id="ProtNLM"/>
    </source>
</evidence>
<dbReference type="EMBL" id="CP095351">
    <property type="protein sequence ID" value="XAG86628.1"/>
    <property type="molecule type" value="Genomic_DNA"/>
</dbReference>
<feature type="transmembrane region" description="Helical" evidence="3">
    <location>
        <begin position="400"/>
        <end position="418"/>
    </location>
</feature>